<keyword evidence="4" id="KW-1185">Reference proteome</keyword>
<organism evidence="3 4">
    <name type="scientific">Aestuariivirga litoralis</name>
    <dbReference type="NCBI Taxonomy" id="2650924"/>
    <lineage>
        <taxon>Bacteria</taxon>
        <taxon>Pseudomonadati</taxon>
        <taxon>Pseudomonadota</taxon>
        <taxon>Alphaproteobacteria</taxon>
        <taxon>Hyphomicrobiales</taxon>
        <taxon>Aestuariivirgaceae</taxon>
        <taxon>Aestuariivirga</taxon>
    </lineage>
</organism>
<accession>A0A2W2BR20</accession>
<evidence type="ECO:0008006" key="5">
    <source>
        <dbReference type="Google" id="ProtNLM"/>
    </source>
</evidence>
<evidence type="ECO:0000259" key="1">
    <source>
        <dbReference type="Pfam" id="PF10592"/>
    </source>
</evidence>
<proteinExistence type="predicted"/>
<dbReference type="AlphaFoldDB" id="A0A2W2BR20"/>
<gene>
    <name evidence="3" type="ORF">DK847_16575</name>
</gene>
<feature type="domain" description="Abortive infection phage resistance protein N-terminal" evidence="2">
    <location>
        <begin position="29"/>
        <end position="182"/>
    </location>
</feature>
<feature type="domain" description="Abortive phage infection protein C-terminal" evidence="1">
    <location>
        <begin position="246"/>
        <end position="566"/>
    </location>
</feature>
<dbReference type="InterPro" id="IPR055101">
    <property type="entry name" value="AIPR_N"/>
</dbReference>
<protein>
    <recommendedName>
        <fullName evidence="5">AIPR protein</fullName>
    </recommendedName>
</protein>
<evidence type="ECO:0000313" key="4">
    <source>
        <dbReference type="Proteomes" id="UP000248795"/>
    </source>
</evidence>
<dbReference type="RefSeq" id="WP_111199642.1">
    <property type="nucleotide sequence ID" value="NZ_QKVK01000008.1"/>
</dbReference>
<dbReference type="EMBL" id="QKVK01000008">
    <property type="protein sequence ID" value="PZF75836.1"/>
    <property type="molecule type" value="Genomic_DNA"/>
</dbReference>
<evidence type="ECO:0000313" key="3">
    <source>
        <dbReference type="EMBL" id="PZF75836.1"/>
    </source>
</evidence>
<reference evidence="4" key="1">
    <citation type="submission" date="2018-06" db="EMBL/GenBank/DDBJ databases">
        <title>Aestuariibacter litoralis strain KCTC 52945T.</title>
        <authorList>
            <person name="Li X."/>
            <person name="Salam N."/>
            <person name="Li J.-L."/>
            <person name="Chen Y.-M."/>
            <person name="Yang Z.-W."/>
            <person name="Zhang L.-Y."/>
            <person name="Han M.-X."/>
            <person name="Xiao M."/>
            <person name="Li W.-J."/>
        </authorList>
    </citation>
    <scope>NUCLEOTIDE SEQUENCE [LARGE SCALE GENOMIC DNA]</scope>
    <source>
        <strain evidence="4">KCTC 52945</strain>
    </source>
</reference>
<comment type="caution">
    <text evidence="3">The sequence shown here is derived from an EMBL/GenBank/DDBJ whole genome shotgun (WGS) entry which is preliminary data.</text>
</comment>
<dbReference type="Pfam" id="PF22879">
    <property type="entry name" value="AIPR_N"/>
    <property type="match status" value="1"/>
</dbReference>
<dbReference type="Pfam" id="PF10592">
    <property type="entry name" value="AIPR"/>
    <property type="match status" value="1"/>
</dbReference>
<evidence type="ECO:0000259" key="2">
    <source>
        <dbReference type="Pfam" id="PF22879"/>
    </source>
</evidence>
<dbReference type="Proteomes" id="UP000248795">
    <property type="component" value="Unassembled WGS sequence"/>
</dbReference>
<dbReference type="InterPro" id="IPR018891">
    <property type="entry name" value="AIPR_C"/>
</dbReference>
<sequence>MSDLEEFHHQLIAHVQGDADGGLVTDEAFFDRAGELLTEAGELDEASRAYYEGSVSGNPVRVDGYGGDPRDGDGVLSLILCDFQITEKVRLIHKDKLQVLLNTVHRFLKASLKRDFREQLEETSAGFGLADLISTTWKDVQKIKLVIISNADARTQADAAKVADIEGKSVTLSVWDLKRLKQYMEQGQARANLLIDFEKDFGGGIPLLAASGGAKSEGDSALESYLAVVPGAQLATIYDKWGPRLLEANVRSFLQARGKVNKGIRDTIRDEPHMFFSYNNGLSATADAIEVRQEDKGLLLICADNLQIVNGGQTTASLHAARKTFAEQLKSVYVQMKLTIVPRTDSEVVVPRISEYANSQNKVSAADFFANHPFHLRAEELSRKVLARGEGGYRDTKWFYERARGQYADERGRRSVTERKKFDAEYPRSQFLTKTDLAKFENTWACQPHVVSLGAQKNFGEFAKHIGKRWGDDGATFDELWFKRTIAKAIIFRSTETLVSGADWYEGGYRANIVTYAIAKLVHDAKERDMVVDLDVVWRQQSVSKELGNVVLFTARAAQEIITHPPTGVRNFSEWAKKQACWKWLADYKLDYPDELERVVISQELADERVREVRSDRAVNNAVDAQLEVHRLGAAFWNEARKWAKTKGTLTPRELGILDVCAENSPRRMPSDKQCIIALAALDKLRAVGFALGTSEDAV</sequence>
<name>A0A2W2BR20_9HYPH</name>